<sequence length="104" mass="11178">MTIKNIYQLECVPDFRVEGVSEIDYAATYDDAQCKLISVLEAINFLGVAVTNATSKAKFDKDEINSLGGTISSLSEIAIMVNGIAESSNYFLGIKNGSGHDANH</sequence>
<comment type="caution">
    <text evidence="1">The sequence shown here is derived from an EMBL/GenBank/DDBJ whole genome shotgun (WGS) entry which is preliminary data.</text>
</comment>
<name>A0AAW3WLE7_SERFO</name>
<organism evidence="1 2">
    <name type="scientific">Serratia fonticola</name>
    <dbReference type="NCBI Taxonomy" id="47917"/>
    <lineage>
        <taxon>Bacteria</taxon>
        <taxon>Pseudomonadati</taxon>
        <taxon>Pseudomonadota</taxon>
        <taxon>Gammaproteobacteria</taxon>
        <taxon>Enterobacterales</taxon>
        <taxon>Yersiniaceae</taxon>
        <taxon>Serratia</taxon>
    </lineage>
</organism>
<accession>A0AAW3WLE7</accession>
<protein>
    <submittedName>
        <fullName evidence="1">Uncharacterized protein</fullName>
    </submittedName>
</protein>
<evidence type="ECO:0000313" key="1">
    <source>
        <dbReference type="EMBL" id="MBC3211402.1"/>
    </source>
</evidence>
<proteinExistence type="predicted"/>
<gene>
    <name evidence="1" type="ORF">H8J20_04545</name>
</gene>
<dbReference type="Proteomes" id="UP000659084">
    <property type="component" value="Unassembled WGS sequence"/>
</dbReference>
<dbReference type="AlphaFoldDB" id="A0AAW3WLE7"/>
<reference evidence="1" key="1">
    <citation type="submission" date="2020-08" db="EMBL/GenBank/DDBJ databases">
        <title>Food and environmental bacterial isolates.</title>
        <authorList>
            <person name="Richter L."/>
            <person name="Du Plessis E.M."/>
            <person name="Duvenage S."/>
            <person name="Allam M."/>
            <person name="Korsten L."/>
        </authorList>
    </citation>
    <scope>NUCLEOTIDE SEQUENCE</scope>
    <source>
        <strain evidence="1">UPMP2127</strain>
    </source>
</reference>
<evidence type="ECO:0000313" key="2">
    <source>
        <dbReference type="Proteomes" id="UP000659084"/>
    </source>
</evidence>
<dbReference type="RefSeq" id="WP_179252095.1">
    <property type="nucleotide sequence ID" value="NZ_JACBIV010000004.1"/>
</dbReference>
<dbReference type="EMBL" id="JACNYO010000003">
    <property type="protein sequence ID" value="MBC3211402.1"/>
    <property type="molecule type" value="Genomic_DNA"/>
</dbReference>